<dbReference type="RefSeq" id="WP_204545691.1">
    <property type="nucleotide sequence ID" value="NZ_JAFBFI010000018.1"/>
</dbReference>
<evidence type="ECO:0000256" key="1">
    <source>
        <dbReference type="SAM" id="MobiDB-lite"/>
    </source>
</evidence>
<proteinExistence type="predicted"/>
<gene>
    <name evidence="2" type="ORF">JOC77_003515</name>
</gene>
<evidence type="ECO:0000313" key="2">
    <source>
        <dbReference type="EMBL" id="MBM7694071.1"/>
    </source>
</evidence>
<name>A0ABS2QLL9_9BACI</name>
<reference evidence="2 3" key="1">
    <citation type="submission" date="2021-01" db="EMBL/GenBank/DDBJ databases">
        <title>Genomic Encyclopedia of Type Strains, Phase IV (KMG-IV): sequencing the most valuable type-strain genomes for metagenomic binning, comparative biology and taxonomic classification.</title>
        <authorList>
            <person name="Goeker M."/>
        </authorList>
    </citation>
    <scope>NUCLEOTIDE SEQUENCE [LARGE SCALE GENOMIC DNA]</scope>
    <source>
        <strain evidence="2 3">DSM 105482</strain>
    </source>
</reference>
<feature type="region of interest" description="Disordered" evidence="1">
    <location>
        <begin position="30"/>
        <end position="50"/>
    </location>
</feature>
<evidence type="ECO:0008006" key="4">
    <source>
        <dbReference type="Google" id="ProtNLM"/>
    </source>
</evidence>
<feature type="compositionally biased region" description="Polar residues" evidence="1">
    <location>
        <begin position="30"/>
        <end position="41"/>
    </location>
</feature>
<accession>A0ABS2QLL9</accession>
<dbReference type="Proteomes" id="UP000823486">
    <property type="component" value="Unassembled WGS sequence"/>
</dbReference>
<organism evidence="2 3">
    <name type="scientific">Peribacillus deserti</name>
    <dbReference type="NCBI Taxonomy" id="673318"/>
    <lineage>
        <taxon>Bacteria</taxon>
        <taxon>Bacillati</taxon>
        <taxon>Bacillota</taxon>
        <taxon>Bacilli</taxon>
        <taxon>Bacillales</taxon>
        <taxon>Bacillaceae</taxon>
        <taxon>Peribacillus</taxon>
    </lineage>
</organism>
<sequence>MFDFIKKATGKKVDSGCCGVEIKEVTNTENTAADESCCGSSEDNKDLYCG</sequence>
<protein>
    <recommendedName>
        <fullName evidence="4">Lantibiotic</fullName>
    </recommendedName>
</protein>
<evidence type="ECO:0000313" key="3">
    <source>
        <dbReference type="Proteomes" id="UP000823486"/>
    </source>
</evidence>
<dbReference type="EMBL" id="JAFBFI010000018">
    <property type="protein sequence ID" value="MBM7694071.1"/>
    <property type="molecule type" value="Genomic_DNA"/>
</dbReference>
<comment type="caution">
    <text evidence="2">The sequence shown here is derived from an EMBL/GenBank/DDBJ whole genome shotgun (WGS) entry which is preliminary data.</text>
</comment>
<keyword evidence="3" id="KW-1185">Reference proteome</keyword>